<evidence type="ECO:0000313" key="2">
    <source>
        <dbReference type="Proteomes" id="UP000327013"/>
    </source>
</evidence>
<reference evidence="1 2" key="1">
    <citation type="submission" date="2019-06" db="EMBL/GenBank/DDBJ databases">
        <title>A chromosomal-level reference genome of Carpinus fangiana (Coryloideae, Betulaceae).</title>
        <authorList>
            <person name="Yang X."/>
            <person name="Wang Z."/>
            <person name="Zhang L."/>
            <person name="Hao G."/>
            <person name="Liu J."/>
            <person name="Yang Y."/>
        </authorList>
    </citation>
    <scope>NUCLEOTIDE SEQUENCE [LARGE SCALE GENOMIC DNA]</scope>
    <source>
        <strain evidence="1">Cfa_2016G</strain>
        <tissue evidence="1">Leaf</tissue>
    </source>
</reference>
<evidence type="ECO:0000313" key="1">
    <source>
        <dbReference type="EMBL" id="KAB8372637.1"/>
    </source>
</evidence>
<gene>
    <name evidence="1" type="ORF">FH972_024738</name>
</gene>
<dbReference type="AlphaFoldDB" id="A0A5N6KZB2"/>
<protein>
    <submittedName>
        <fullName evidence="1">Uncharacterized protein</fullName>
    </submittedName>
</protein>
<dbReference type="EMBL" id="VIBQ01000020">
    <property type="protein sequence ID" value="KAB8372637.1"/>
    <property type="molecule type" value="Genomic_DNA"/>
</dbReference>
<sequence>MKKKSAVATSTSIRAMKVVSKRTIFEEKIAMIIINGKKTTRRTQEAWVDLLT</sequence>
<dbReference type="Proteomes" id="UP000327013">
    <property type="component" value="Unassembled WGS sequence"/>
</dbReference>
<name>A0A5N6KZB2_9ROSI</name>
<accession>A0A5N6KZB2</accession>
<keyword evidence="2" id="KW-1185">Reference proteome</keyword>
<organism evidence="1 2">
    <name type="scientific">Carpinus fangiana</name>
    <dbReference type="NCBI Taxonomy" id="176857"/>
    <lineage>
        <taxon>Eukaryota</taxon>
        <taxon>Viridiplantae</taxon>
        <taxon>Streptophyta</taxon>
        <taxon>Embryophyta</taxon>
        <taxon>Tracheophyta</taxon>
        <taxon>Spermatophyta</taxon>
        <taxon>Magnoliopsida</taxon>
        <taxon>eudicotyledons</taxon>
        <taxon>Gunneridae</taxon>
        <taxon>Pentapetalae</taxon>
        <taxon>rosids</taxon>
        <taxon>fabids</taxon>
        <taxon>Fagales</taxon>
        <taxon>Betulaceae</taxon>
        <taxon>Carpinus</taxon>
    </lineage>
</organism>
<comment type="caution">
    <text evidence="1">The sequence shown here is derived from an EMBL/GenBank/DDBJ whole genome shotgun (WGS) entry which is preliminary data.</text>
</comment>
<proteinExistence type="predicted"/>